<dbReference type="RefSeq" id="WP_345766817.1">
    <property type="nucleotide sequence ID" value="NZ_CP154834.1"/>
</dbReference>
<feature type="domain" description="N-acetyltransferase" evidence="1">
    <location>
        <begin position="190"/>
        <end position="349"/>
    </location>
</feature>
<dbReference type="Gene3D" id="3.40.630.30">
    <property type="match status" value="1"/>
</dbReference>
<proteinExistence type="predicted"/>
<organism evidence="2 3">
    <name type="scientific">Chryseobacterium endophyticum</name>
    <dbReference type="NCBI Taxonomy" id="1854762"/>
    <lineage>
        <taxon>Bacteria</taxon>
        <taxon>Pseudomonadati</taxon>
        <taxon>Bacteroidota</taxon>
        <taxon>Flavobacteriia</taxon>
        <taxon>Flavobacteriales</taxon>
        <taxon>Weeksellaceae</taxon>
        <taxon>Chryseobacterium group</taxon>
        <taxon>Chryseobacterium</taxon>
    </lineage>
</organism>
<dbReference type="EMBL" id="CP154834">
    <property type="protein sequence ID" value="XAO74877.1"/>
    <property type="molecule type" value="Genomic_DNA"/>
</dbReference>
<dbReference type="GO" id="GO:0016747">
    <property type="term" value="F:acyltransferase activity, transferring groups other than amino-acyl groups"/>
    <property type="evidence" value="ECO:0007669"/>
    <property type="project" value="InterPro"/>
</dbReference>
<evidence type="ECO:0000313" key="3">
    <source>
        <dbReference type="Proteomes" id="UP001463665"/>
    </source>
</evidence>
<dbReference type="AlphaFoldDB" id="A0AAU6WSH8"/>
<reference evidence="2 3" key="1">
    <citation type="submission" date="2024-04" db="EMBL/GenBank/DDBJ databases">
        <title>Genome sequencing and assembly of rice foliar adapted Chryseobacterium endophyticum OsEnb-ALM-A6.</title>
        <authorList>
            <person name="Kumar S."/>
            <person name="Javed M."/>
            <person name="Chouhan V."/>
            <person name="Charishma K."/>
            <person name="Patel A."/>
            <person name="Kumar M."/>
            <person name="Sahu K.P."/>
            <person name="Kumar A."/>
        </authorList>
    </citation>
    <scope>NUCLEOTIDE SEQUENCE [LARGE SCALE GENOMIC DNA]</scope>
    <source>
        <strain evidence="2 3">OsEnb-ALM-A6</strain>
    </source>
</reference>
<accession>A0AAU6WSH8</accession>
<dbReference type="PROSITE" id="PS51186">
    <property type="entry name" value="GNAT"/>
    <property type="match status" value="1"/>
</dbReference>
<dbReference type="Proteomes" id="UP001463665">
    <property type="component" value="Chromosome"/>
</dbReference>
<protein>
    <submittedName>
        <fullName evidence="2">GNAT family N-acetyltransferase</fullName>
    </submittedName>
</protein>
<dbReference type="Pfam" id="PF13302">
    <property type="entry name" value="Acetyltransf_3"/>
    <property type="match status" value="1"/>
</dbReference>
<evidence type="ECO:0000259" key="1">
    <source>
        <dbReference type="PROSITE" id="PS51186"/>
    </source>
</evidence>
<sequence length="349" mass="39917">MKIDSWLLIHKSYGKDNVLKQVGTVKDYTSPSSGFNIGIAEEDEFYYIVYSAGGKTEYVTNPEELKKFIGKADDVQEAAVLAAADGYIIDEEFKDMAGNYSEDKSNYYLDLGKLTSRECPYQKKHYTLTVNKVSGTITEVKDNGAYIELYNKKCTNNPRLLKIEKKKNPKMTLKRNPQDRADNIYETERLILRPMSLEDADFILDLYNRPKFIQFIGDRNLKTVADAGDYIKNRFLPQFERLGYGNYLMITKEGNHKIGGVGIFEREGLDVVDIGFSLLDEFEGKGYAYEAALKIKSVGMNDFGLIKISAITTKDNFSSQKLIEKLGLRFRKYVTIPNDPEELMYYETE</sequence>
<dbReference type="SUPFAM" id="SSF55729">
    <property type="entry name" value="Acyl-CoA N-acyltransferases (Nat)"/>
    <property type="match status" value="1"/>
</dbReference>
<evidence type="ECO:0000313" key="2">
    <source>
        <dbReference type="EMBL" id="XAO74877.1"/>
    </source>
</evidence>
<name>A0AAU6WSH8_9FLAO</name>
<gene>
    <name evidence="2" type="ORF">AAFP95_02245</name>
</gene>
<dbReference type="PANTHER" id="PTHR43792">
    <property type="entry name" value="GNAT FAMILY, PUTATIVE (AFU_ORTHOLOGUE AFUA_3G00765)-RELATED-RELATED"/>
    <property type="match status" value="1"/>
</dbReference>
<dbReference type="InterPro" id="IPR051531">
    <property type="entry name" value="N-acetyltransferase"/>
</dbReference>
<dbReference type="PANTHER" id="PTHR43792:SF1">
    <property type="entry name" value="N-ACETYLTRANSFERASE DOMAIN-CONTAINING PROTEIN"/>
    <property type="match status" value="1"/>
</dbReference>
<keyword evidence="3" id="KW-1185">Reference proteome</keyword>
<dbReference type="InterPro" id="IPR000182">
    <property type="entry name" value="GNAT_dom"/>
</dbReference>
<dbReference type="InterPro" id="IPR016181">
    <property type="entry name" value="Acyl_CoA_acyltransferase"/>
</dbReference>